<dbReference type="Proteomes" id="UP000198406">
    <property type="component" value="Unassembled WGS sequence"/>
</dbReference>
<dbReference type="SUPFAM" id="SSF54060">
    <property type="entry name" value="His-Me finger endonucleases"/>
    <property type="match status" value="1"/>
</dbReference>
<proteinExistence type="predicted"/>
<evidence type="ECO:0000313" key="2">
    <source>
        <dbReference type="Proteomes" id="UP000198406"/>
    </source>
</evidence>
<comment type="caution">
    <text evidence="1">The sequence shown here is derived from an EMBL/GenBank/DDBJ whole genome shotgun (WGS) entry which is preliminary data.</text>
</comment>
<accession>A0A1Z5K1I5</accession>
<name>A0A1Z5K1I5_FISSO</name>
<dbReference type="InParanoid" id="A0A1Z5K1I5"/>
<keyword evidence="2" id="KW-1185">Reference proteome</keyword>
<dbReference type="EMBL" id="BDSP01000141">
    <property type="protein sequence ID" value="GAX19878.1"/>
    <property type="molecule type" value="Genomic_DNA"/>
</dbReference>
<reference evidence="1 2" key="1">
    <citation type="journal article" date="2015" name="Plant Cell">
        <title>Oil accumulation by the oleaginous diatom Fistulifera solaris as revealed by the genome and transcriptome.</title>
        <authorList>
            <person name="Tanaka T."/>
            <person name="Maeda Y."/>
            <person name="Veluchamy A."/>
            <person name="Tanaka M."/>
            <person name="Abida H."/>
            <person name="Marechal E."/>
            <person name="Bowler C."/>
            <person name="Muto M."/>
            <person name="Sunaga Y."/>
            <person name="Tanaka M."/>
            <person name="Yoshino T."/>
            <person name="Taniguchi T."/>
            <person name="Fukuda Y."/>
            <person name="Nemoto M."/>
            <person name="Matsumoto M."/>
            <person name="Wong P.S."/>
            <person name="Aburatani S."/>
            <person name="Fujibuchi W."/>
        </authorList>
    </citation>
    <scope>NUCLEOTIDE SEQUENCE [LARGE SCALE GENOMIC DNA]</scope>
    <source>
        <strain evidence="1 2">JPCC DA0580</strain>
    </source>
</reference>
<evidence type="ECO:0000313" key="1">
    <source>
        <dbReference type="EMBL" id="GAX19878.1"/>
    </source>
</evidence>
<sequence length="93" mass="10744">MLSITETWYEDGWFQKTVDIEDVNGSRTRYIFSRLCYEIQNQISLAGMGLTVDHVKNERDDNSKDNLVATSVLGQSYNKKIHKEKHTDGQKFG</sequence>
<organism evidence="1 2">
    <name type="scientific">Fistulifera solaris</name>
    <name type="common">Oleaginous diatom</name>
    <dbReference type="NCBI Taxonomy" id="1519565"/>
    <lineage>
        <taxon>Eukaryota</taxon>
        <taxon>Sar</taxon>
        <taxon>Stramenopiles</taxon>
        <taxon>Ochrophyta</taxon>
        <taxon>Bacillariophyta</taxon>
        <taxon>Bacillariophyceae</taxon>
        <taxon>Bacillariophycidae</taxon>
        <taxon>Naviculales</taxon>
        <taxon>Naviculaceae</taxon>
        <taxon>Fistulifera</taxon>
    </lineage>
</organism>
<evidence type="ECO:0008006" key="3">
    <source>
        <dbReference type="Google" id="ProtNLM"/>
    </source>
</evidence>
<gene>
    <name evidence="1" type="ORF">FisN_1Lu658</name>
</gene>
<dbReference type="InterPro" id="IPR044925">
    <property type="entry name" value="His-Me_finger_sf"/>
</dbReference>
<protein>
    <recommendedName>
        <fullName evidence="3">HNH nuclease domain-containing protein</fullName>
    </recommendedName>
</protein>
<dbReference type="AlphaFoldDB" id="A0A1Z5K1I5"/>